<comment type="caution">
    <text evidence="3">The sequence shown here is derived from an EMBL/GenBank/DDBJ whole genome shotgun (WGS) entry which is preliminary data.</text>
</comment>
<reference evidence="3" key="1">
    <citation type="submission" date="2019-07" db="EMBL/GenBank/DDBJ databases">
        <title>Genomic Encyclopedia of Type Strains, Phase IV (KMG-IV): sequencing the most valuable type-strain genomes for metagenomic binning, comparative biology and taxonomic classification.</title>
        <authorList>
            <person name="Goeker M."/>
        </authorList>
    </citation>
    <scope>NUCLEOTIDE SEQUENCE</scope>
    <source>
        <strain evidence="3">DSM 44596</strain>
    </source>
</reference>
<keyword evidence="1" id="KW-0444">Lipid biosynthesis</keyword>
<dbReference type="InterPro" id="IPR004568">
    <property type="entry name" value="Ppantetheine-prot_Trfase_dom"/>
</dbReference>
<dbReference type="InterPro" id="IPR002582">
    <property type="entry name" value="ACPS"/>
</dbReference>
<dbReference type="InterPro" id="IPR008278">
    <property type="entry name" value="4-PPantetheinyl_Trfase_dom"/>
</dbReference>
<protein>
    <recommendedName>
        <fullName evidence="1">Holo-[acyl-carrier-protein] synthase</fullName>
        <shortName evidence="1">Holo-ACP synthase</shortName>
        <ecNumber evidence="1">2.7.8.7</ecNumber>
    </recommendedName>
    <alternativeName>
        <fullName evidence="1">4'-phosphopantetheinyl transferase AcpS</fullName>
    </alternativeName>
</protein>
<keyword evidence="1" id="KW-0276">Fatty acid metabolism</keyword>
<feature type="binding site" evidence="1">
    <location>
        <position position="77"/>
    </location>
    <ligand>
        <name>Mg(2+)</name>
        <dbReference type="ChEBI" id="CHEBI:18420"/>
    </ligand>
</feature>
<dbReference type="HAMAP" id="MF_00101">
    <property type="entry name" value="AcpS"/>
    <property type="match status" value="1"/>
</dbReference>
<keyword evidence="1" id="KW-0460">Magnesium</keyword>
<dbReference type="GO" id="GO:0006633">
    <property type="term" value="P:fatty acid biosynthetic process"/>
    <property type="evidence" value="ECO:0007669"/>
    <property type="project" value="UniProtKB-UniRule"/>
</dbReference>
<keyword evidence="1" id="KW-0275">Fatty acid biosynthesis</keyword>
<sequence>MGESVPSGTSAVSAVSSATFDGTPRIGCDVVNVVDVSRSIDLFGSRYLERTFTARELEICSGAARDQRLAARFAAKEAVVKVLRPADTAIPWNSIEITRELWGGCGVELFGEAAKLAVAQDLQDFQVSISHEADVAIAMVIAMHRGRSQQTEGLSHR</sequence>
<dbReference type="EMBL" id="VNIQ01000002">
    <property type="protein sequence ID" value="TYQ06057.1"/>
    <property type="molecule type" value="Genomic_DNA"/>
</dbReference>
<dbReference type="GO" id="GO:0005737">
    <property type="term" value="C:cytoplasm"/>
    <property type="evidence" value="ECO:0007669"/>
    <property type="project" value="UniProtKB-SubCell"/>
</dbReference>
<evidence type="ECO:0000259" key="2">
    <source>
        <dbReference type="Pfam" id="PF01648"/>
    </source>
</evidence>
<dbReference type="GO" id="GO:0000287">
    <property type="term" value="F:magnesium ion binding"/>
    <property type="evidence" value="ECO:0007669"/>
    <property type="project" value="UniProtKB-UniRule"/>
</dbReference>
<organism evidence="3">
    <name type="scientific">Nocardia globerula</name>
    <dbReference type="NCBI Taxonomy" id="1818"/>
    <lineage>
        <taxon>Bacteria</taxon>
        <taxon>Bacillati</taxon>
        <taxon>Actinomycetota</taxon>
        <taxon>Actinomycetes</taxon>
        <taxon>Mycobacteriales</taxon>
        <taxon>Nocardiaceae</taxon>
        <taxon>Nocardia</taxon>
    </lineage>
</organism>
<proteinExistence type="inferred from homology"/>
<dbReference type="Pfam" id="PF01648">
    <property type="entry name" value="ACPS"/>
    <property type="match status" value="1"/>
</dbReference>
<evidence type="ECO:0000256" key="1">
    <source>
        <dbReference type="HAMAP-Rule" id="MF_00101"/>
    </source>
</evidence>
<keyword evidence="1" id="KW-0963">Cytoplasm</keyword>
<comment type="cofactor">
    <cofactor evidence="1">
        <name>Mg(2+)</name>
        <dbReference type="ChEBI" id="CHEBI:18420"/>
    </cofactor>
</comment>
<feature type="binding site" evidence="1">
    <location>
        <position position="29"/>
    </location>
    <ligand>
        <name>Mg(2+)</name>
        <dbReference type="ChEBI" id="CHEBI:18420"/>
    </ligand>
</feature>
<dbReference type="Gene3D" id="3.90.470.20">
    <property type="entry name" value="4'-phosphopantetheinyl transferase domain"/>
    <property type="match status" value="1"/>
</dbReference>
<dbReference type="EC" id="2.7.8.7" evidence="1"/>
<dbReference type="SUPFAM" id="SSF56214">
    <property type="entry name" value="4'-phosphopantetheinyl transferase"/>
    <property type="match status" value="1"/>
</dbReference>
<dbReference type="InterPro" id="IPR037143">
    <property type="entry name" value="4-PPantetheinyl_Trfase_dom_sf"/>
</dbReference>
<comment type="function">
    <text evidence="1">Transfers the 4'-phosphopantetheine moiety from coenzyme A to a Ser of acyl-carrier-protein.</text>
</comment>
<feature type="domain" description="4'-phosphopantetheinyl transferase" evidence="2">
    <location>
        <begin position="25"/>
        <end position="124"/>
    </location>
</feature>
<accession>A0A652YSD4</accession>
<evidence type="ECO:0000313" key="3">
    <source>
        <dbReference type="EMBL" id="TYQ06057.1"/>
    </source>
</evidence>
<dbReference type="NCBIfam" id="TIGR00556">
    <property type="entry name" value="pantethn_trn"/>
    <property type="match status" value="1"/>
</dbReference>
<keyword evidence="1" id="KW-0808">Transferase</keyword>
<keyword evidence="1" id="KW-0443">Lipid metabolism</keyword>
<keyword evidence="1" id="KW-0479">Metal-binding</keyword>
<dbReference type="GO" id="GO:0008897">
    <property type="term" value="F:holo-[acyl-carrier-protein] synthase activity"/>
    <property type="evidence" value="ECO:0007669"/>
    <property type="project" value="UniProtKB-UniRule"/>
</dbReference>
<name>A0A652YSD4_NOCGL</name>
<gene>
    <name evidence="1" type="primary">acpS</name>
    <name evidence="3" type="ORF">FNL38_102187</name>
</gene>
<comment type="subcellular location">
    <subcellularLocation>
        <location evidence="1">Cytoplasm</location>
    </subcellularLocation>
</comment>
<dbReference type="AlphaFoldDB" id="A0A652YSD4"/>
<comment type="catalytic activity">
    <reaction evidence="1">
        <text>apo-[ACP] + CoA = holo-[ACP] + adenosine 3',5'-bisphosphate + H(+)</text>
        <dbReference type="Rhea" id="RHEA:12068"/>
        <dbReference type="Rhea" id="RHEA-COMP:9685"/>
        <dbReference type="Rhea" id="RHEA-COMP:9690"/>
        <dbReference type="ChEBI" id="CHEBI:15378"/>
        <dbReference type="ChEBI" id="CHEBI:29999"/>
        <dbReference type="ChEBI" id="CHEBI:57287"/>
        <dbReference type="ChEBI" id="CHEBI:58343"/>
        <dbReference type="ChEBI" id="CHEBI:64479"/>
        <dbReference type="EC" id="2.7.8.7"/>
    </reaction>
</comment>
<comment type="similarity">
    <text evidence="1">Belongs to the P-Pant transferase superfamily. AcpS family.</text>
</comment>